<keyword evidence="6" id="KW-0238">DNA-binding</keyword>
<dbReference type="EMBL" id="CP045798">
    <property type="protein sequence ID" value="QNB44874.1"/>
    <property type="molecule type" value="Genomic_DNA"/>
</dbReference>
<dbReference type="GO" id="GO:0006508">
    <property type="term" value="P:proteolysis"/>
    <property type="evidence" value="ECO:0007669"/>
    <property type="project" value="UniProtKB-KW"/>
</dbReference>
<evidence type="ECO:0000256" key="8">
    <source>
        <dbReference type="RuleBase" id="RU364100"/>
    </source>
</evidence>
<dbReference type="Gene3D" id="3.90.1680.10">
    <property type="entry name" value="SOS response associated peptidase-like"/>
    <property type="match status" value="1"/>
</dbReference>
<keyword evidence="4 8" id="KW-0378">Hydrolase</keyword>
<dbReference type="PANTHER" id="PTHR13604:SF0">
    <property type="entry name" value="ABASIC SITE PROCESSING PROTEIN HMCES"/>
    <property type="match status" value="1"/>
</dbReference>
<keyword evidence="10" id="KW-1185">Reference proteome</keyword>
<dbReference type="AlphaFoldDB" id="A0A7G6DYH0"/>
<gene>
    <name evidence="9" type="ORF">BR63_00130</name>
</gene>
<dbReference type="InterPro" id="IPR036590">
    <property type="entry name" value="SRAP-like"/>
</dbReference>
<reference evidence="9 10" key="1">
    <citation type="journal article" date="2019" name="Front. Microbiol.">
        <title>Thermoanaerosceptrum fracticalcis gen. nov. sp. nov., a Novel Fumarate-Fermenting Microorganism From a Deep Fractured Carbonate Aquifer of the US Great Basin.</title>
        <authorList>
            <person name="Hamilton-Brehm S.D."/>
            <person name="Stewart L.E."/>
            <person name="Zavarin M."/>
            <person name="Caldwell M."/>
            <person name="Lawson P.A."/>
            <person name="Onstott T.C."/>
            <person name="Grzymski J."/>
            <person name="Neveux I."/>
            <person name="Lollar B.S."/>
            <person name="Russell C.E."/>
            <person name="Moser D.P."/>
        </authorList>
    </citation>
    <scope>NUCLEOTIDE SEQUENCE [LARGE SCALE GENOMIC DNA]</scope>
    <source>
        <strain evidence="9 10">DRI-13</strain>
    </source>
</reference>
<evidence type="ECO:0000256" key="6">
    <source>
        <dbReference type="ARBA" id="ARBA00023125"/>
    </source>
</evidence>
<sequence length="220" mass="25439">MCGRFTITIDLEEIKHYFELNLVEGDYYPLYNAAPAQAIPVIHGNRPRVLSFSRWGLIPAWAKDISIGHKLINARAESLREKPSFRHAFKRRRCLIPGDGFYEWEKTKTGKKPYRIILKNKEPFAMAGLWEAWLTPLGEPLFTCTIITTEANELVQPLHNRMPVIIPPERWETWLNPQIHDFSLLQSYLEPYPAQEMSLYPVSTLVNSPANNDPQLIEPV</sequence>
<name>A0A7G6DYH0_THEFR</name>
<evidence type="ECO:0000256" key="7">
    <source>
        <dbReference type="ARBA" id="ARBA00023239"/>
    </source>
</evidence>
<dbReference type="PANTHER" id="PTHR13604">
    <property type="entry name" value="DC12-RELATED"/>
    <property type="match status" value="1"/>
</dbReference>
<evidence type="ECO:0000256" key="4">
    <source>
        <dbReference type="ARBA" id="ARBA00022801"/>
    </source>
</evidence>
<dbReference type="SUPFAM" id="SSF143081">
    <property type="entry name" value="BB1717-like"/>
    <property type="match status" value="1"/>
</dbReference>
<dbReference type="InterPro" id="IPR003738">
    <property type="entry name" value="SRAP"/>
</dbReference>
<keyword evidence="2 8" id="KW-0645">Protease</keyword>
<keyword evidence="3" id="KW-0227">DNA damage</keyword>
<evidence type="ECO:0000256" key="3">
    <source>
        <dbReference type="ARBA" id="ARBA00022763"/>
    </source>
</evidence>
<evidence type="ECO:0000256" key="2">
    <source>
        <dbReference type="ARBA" id="ARBA00022670"/>
    </source>
</evidence>
<evidence type="ECO:0000256" key="5">
    <source>
        <dbReference type="ARBA" id="ARBA00023124"/>
    </source>
</evidence>
<evidence type="ECO:0000256" key="1">
    <source>
        <dbReference type="ARBA" id="ARBA00008136"/>
    </source>
</evidence>
<dbReference type="OrthoDB" id="9782620at2"/>
<comment type="similarity">
    <text evidence="1 8">Belongs to the SOS response-associated peptidase family.</text>
</comment>
<dbReference type="KEGG" id="tfr:BR63_00130"/>
<dbReference type="RefSeq" id="WP_034424470.1">
    <property type="nucleotide sequence ID" value="NZ_CP045798.1"/>
</dbReference>
<evidence type="ECO:0000313" key="9">
    <source>
        <dbReference type="EMBL" id="QNB44874.1"/>
    </source>
</evidence>
<accession>A0A7G6DYH0</accession>
<proteinExistence type="inferred from homology"/>
<evidence type="ECO:0000313" key="10">
    <source>
        <dbReference type="Proteomes" id="UP000515847"/>
    </source>
</evidence>
<dbReference type="Proteomes" id="UP000515847">
    <property type="component" value="Chromosome"/>
</dbReference>
<keyword evidence="7" id="KW-0456">Lyase</keyword>
<dbReference type="EC" id="3.4.-.-" evidence="8"/>
<keyword evidence="5" id="KW-0190">Covalent protein-DNA linkage</keyword>
<dbReference type="Pfam" id="PF02586">
    <property type="entry name" value="SRAP"/>
    <property type="match status" value="1"/>
</dbReference>
<protein>
    <recommendedName>
        <fullName evidence="8">Abasic site processing protein</fullName>
        <ecNumber evidence="8">3.4.-.-</ecNumber>
    </recommendedName>
</protein>
<dbReference type="GO" id="GO:0106300">
    <property type="term" value="P:protein-DNA covalent cross-linking repair"/>
    <property type="evidence" value="ECO:0007669"/>
    <property type="project" value="InterPro"/>
</dbReference>
<organism evidence="9 10">
    <name type="scientific">Thermanaerosceptrum fracticalcis</name>
    <dbReference type="NCBI Taxonomy" id="1712410"/>
    <lineage>
        <taxon>Bacteria</taxon>
        <taxon>Bacillati</taxon>
        <taxon>Bacillota</taxon>
        <taxon>Clostridia</taxon>
        <taxon>Eubacteriales</taxon>
        <taxon>Peptococcaceae</taxon>
        <taxon>Thermanaerosceptrum</taxon>
    </lineage>
</organism>
<dbReference type="GO" id="GO:0003697">
    <property type="term" value="F:single-stranded DNA binding"/>
    <property type="evidence" value="ECO:0007669"/>
    <property type="project" value="InterPro"/>
</dbReference>
<dbReference type="GO" id="GO:0016829">
    <property type="term" value="F:lyase activity"/>
    <property type="evidence" value="ECO:0007669"/>
    <property type="project" value="UniProtKB-KW"/>
</dbReference>
<dbReference type="GO" id="GO:0008233">
    <property type="term" value="F:peptidase activity"/>
    <property type="evidence" value="ECO:0007669"/>
    <property type="project" value="UniProtKB-KW"/>
</dbReference>